<dbReference type="EMBL" id="QGDQ01000027">
    <property type="protein sequence ID" value="PWJ49024.1"/>
    <property type="molecule type" value="Genomic_DNA"/>
</dbReference>
<accession>A0A315ZWQ5</accession>
<dbReference type="PROSITE" id="PS00894">
    <property type="entry name" value="HTH_DEOR_1"/>
    <property type="match status" value="1"/>
</dbReference>
<proteinExistence type="predicted"/>
<keyword evidence="9" id="KW-1185">Reference proteome</keyword>
<dbReference type="GO" id="GO:0003677">
    <property type="term" value="F:DNA binding"/>
    <property type="evidence" value="ECO:0007669"/>
    <property type="project" value="UniProtKB-KW"/>
</dbReference>
<evidence type="ECO:0000256" key="4">
    <source>
        <dbReference type="ARBA" id="ARBA00023125"/>
    </source>
</evidence>
<evidence type="ECO:0000256" key="5">
    <source>
        <dbReference type="ARBA" id="ARBA00023163"/>
    </source>
</evidence>
<dbReference type="InterPro" id="IPR037171">
    <property type="entry name" value="NagB/RpiA_transferase-like"/>
</dbReference>
<dbReference type="InterPro" id="IPR018356">
    <property type="entry name" value="Tscrpt_reg_HTH_DeoR_CS"/>
</dbReference>
<dbReference type="RefSeq" id="WP_109775870.1">
    <property type="nucleotide sequence ID" value="NZ_QGDQ01000027.1"/>
</dbReference>
<dbReference type="PROSITE" id="PS51000">
    <property type="entry name" value="HTH_DEOR_2"/>
    <property type="match status" value="1"/>
</dbReference>
<dbReference type="Pfam" id="PF00455">
    <property type="entry name" value="DeoRC"/>
    <property type="match status" value="1"/>
</dbReference>
<comment type="caution">
    <text evidence="8">The sequence shown here is derived from an EMBL/GenBank/DDBJ whole genome shotgun (WGS) entry which is preliminary data.</text>
</comment>
<evidence type="ECO:0000313" key="8">
    <source>
        <dbReference type="EMBL" id="PWJ49024.1"/>
    </source>
</evidence>
<keyword evidence="4" id="KW-0238">DNA-binding</keyword>
<evidence type="ECO:0000256" key="6">
    <source>
        <dbReference type="ARBA" id="ARBA00024937"/>
    </source>
</evidence>
<protein>
    <recommendedName>
        <fullName evidence="1">Lactose phosphotransferase system repressor</fullName>
    </recommendedName>
</protein>
<evidence type="ECO:0000256" key="2">
    <source>
        <dbReference type="ARBA" id="ARBA00022491"/>
    </source>
</evidence>
<keyword evidence="2" id="KW-0678">Repressor</keyword>
<dbReference type="SMART" id="SM01134">
    <property type="entry name" value="DeoRC"/>
    <property type="match status" value="1"/>
</dbReference>
<dbReference type="Pfam" id="PF08220">
    <property type="entry name" value="HTH_DeoR"/>
    <property type="match status" value="1"/>
</dbReference>
<dbReference type="InterPro" id="IPR050313">
    <property type="entry name" value="Carb_Metab_HTH_regulators"/>
</dbReference>
<feature type="domain" description="HTH deoR-type" evidence="7">
    <location>
        <begin position="3"/>
        <end position="58"/>
    </location>
</feature>
<dbReference type="InterPro" id="IPR036390">
    <property type="entry name" value="WH_DNA-bd_sf"/>
</dbReference>
<dbReference type="Gene3D" id="3.40.50.1360">
    <property type="match status" value="1"/>
</dbReference>
<evidence type="ECO:0000256" key="1">
    <source>
        <dbReference type="ARBA" id="ARBA00021390"/>
    </source>
</evidence>
<organism evidence="8 9">
    <name type="scientific">Quadrisphaera granulorum</name>
    <dbReference type="NCBI Taxonomy" id="317664"/>
    <lineage>
        <taxon>Bacteria</taxon>
        <taxon>Bacillati</taxon>
        <taxon>Actinomycetota</taxon>
        <taxon>Actinomycetes</taxon>
        <taxon>Kineosporiales</taxon>
        <taxon>Kineosporiaceae</taxon>
        <taxon>Quadrisphaera</taxon>
    </lineage>
</organism>
<dbReference type="InterPro" id="IPR001034">
    <property type="entry name" value="DeoR_HTH"/>
</dbReference>
<keyword evidence="3" id="KW-0805">Transcription regulation</keyword>
<dbReference type="Gene3D" id="1.10.10.10">
    <property type="entry name" value="Winged helix-like DNA-binding domain superfamily/Winged helix DNA-binding domain"/>
    <property type="match status" value="1"/>
</dbReference>
<dbReference type="InterPro" id="IPR036388">
    <property type="entry name" value="WH-like_DNA-bd_sf"/>
</dbReference>
<sequence length="265" mass="27923">MLAERRQQLILSIVRSDGPVSITTLVNRLGQSAATIRRDLIALDEEGLLKRVYGGAAPLPDERDEPFAQVADVHVPEKRAVAAACAELVRDGQTVLLDIGTTAHQVASLLHGRQITVVTTNMAVFDELRDDDAVELVVLGGVHRRQYRSLVGFLAEDALRQVRADVLVLGTSGIAPDGSVMDTTIVEVPIKRAMIAASERVILAADASKFPGSGVARVCEASALDVVVTGADADPTSCAALEAAGVDVRRVPVPAPSTPSRLTAV</sequence>
<dbReference type="InterPro" id="IPR014036">
    <property type="entry name" value="DeoR-like_C"/>
</dbReference>
<dbReference type="SUPFAM" id="SSF100950">
    <property type="entry name" value="NagB/RpiA/CoA transferase-like"/>
    <property type="match status" value="1"/>
</dbReference>
<keyword evidence="5" id="KW-0804">Transcription</keyword>
<comment type="function">
    <text evidence="6">Repressor of the lactose catabolism operon. Galactose-6-phosphate is the inducer.</text>
</comment>
<dbReference type="AlphaFoldDB" id="A0A315ZWQ5"/>
<dbReference type="SUPFAM" id="SSF46785">
    <property type="entry name" value="Winged helix' DNA-binding domain"/>
    <property type="match status" value="1"/>
</dbReference>
<dbReference type="Proteomes" id="UP000245469">
    <property type="component" value="Unassembled WGS sequence"/>
</dbReference>
<dbReference type="SMART" id="SM00420">
    <property type="entry name" value="HTH_DEOR"/>
    <property type="match status" value="1"/>
</dbReference>
<dbReference type="OrthoDB" id="7688673at2"/>
<name>A0A315ZWQ5_9ACTN</name>
<gene>
    <name evidence="8" type="ORF">BXY45_12715</name>
</gene>
<dbReference type="GO" id="GO:0003700">
    <property type="term" value="F:DNA-binding transcription factor activity"/>
    <property type="evidence" value="ECO:0007669"/>
    <property type="project" value="InterPro"/>
</dbReference>
<evidence type="ECO:0000256" key="3">
    <source>
        <dbReference type="ARBA" id="ARBA00023015"/>
    </source>
</evidence>
<dbReference type="PRINTS" id="PR00037">
    <property type="entry name" value="HTHLACR"/>
</dbReference>
<evidence type="ECO:0000259" key="7">
    <source>
        <dbReference type="PROSITE" id="PS51000"/>
    </source>
</evidence>
<dbReference type="PANTHER" id="PTHR30363:SF4">
    <property type="entry name" value="GLYCEROL-3-PHOSPHATE REGULON REPRESSOR"/>
    <property type="match status" value="1"/>
</dbReference>
<evidence type="ECO:0000313" key="9">
    <source>
        <dbReference type="Proteomes" id="UP000245469"/>
    </source>
</evidence>
<reference evidence="8 9" key="1">
    <citation type="submission" date="2018-03" db="EMBL/GenBank/DDBJ databases">
        <title>Genomic Encyclopedia of Archaeal and Bacterial Type Strains, Phase II (KMG-II): from individual species to whole genera.</title>
        <authorList>
            <person name="Goeker M."/>
        </authorList>
    </citation>
    <scope>NUCLEOTIDE SEQUENCE [LARGE SCALE GENOMIC DNA]</scope>
    <source>
        <strain evidence="8 9">DSM 44889</strain>
    </source>
</reference>
<dbReference type="PANTHER" id="PTHR30363">
    <property type="entry name" value="HTH-TYPE TRANSCRIPTIONAL REGULATOR SRLR-RELATED"/>
    <property type="match status" value="1"/>
</dbReference>